<evidence type="ECO:0000313" key="2">
    <source>
        <dbReference type="EMBL" id="GLK66618.1"/>
    </source>
</evidence>
<sequence length="119" mass="12289">MVADFIELIDLWKRQAALAGGFAAMAPFAGFVMANRLAQMTTEFGRPTAAGAREAERMVAEKMSAAFEGGAAASKVLGGLPHAGSPMAVAGLMVSAGEAALRPVARTVRANARRLSRQG</sequence>
<proteinExistence type="predicted"/>
<keyword evidence="1" id="KW-0812">Transmembrane</keyword>
<organism evidence="2 3">
    <name type="scientific">Hansschlegelia plantiphila</name>
    <dbReference type="NCBI Taxonomy" id="374655"/>
    <lineage>
        <taxon>Bacteria</taxon>
        <taxon>Pseudomonadati</taxon>
        <taxon>Pseudomonadota</taxon>
        <taxon>Alphaproteobacteria</taxon>
        <taxon>Hyphomicrobiales</taxon>
        <taxon>Methylopilaceae</taxon>
        <taxon>Hansschlegelia</taxon>
    </lineage>
</organism>
<comment type="caution">
    <text evidence="2">The sequence shown here is derived from an EMBL/GenBank/DDBJ whole genome shotgun (WGS) entry which is preliminary data.</text>
</comment>
<dbReference type="AlphaFoldDB" id="A0A9W6IYW6"/>
<gene>
    <name evidence="2" type="ORF">GCM10008179_02560</name>
</gene>
<accession>A0A9W6IYW6</accession>
<reference evidence="2" key="2">
    <citation type="submission" date="2023-01" db="EMBL/GenBank/DDBJ databases">
        <authorList>
            <person name="Sun Q."/>
            <person name="Evtushenko L."/>
        </authorList>
    </citation>
    <scope>NUCLEOTIDE SEQUENCE</scope>
    <source>
        <strain evidence="2">VKM B-2347</strain>
    </source>
</reference>
<evidence type="ECO:0000256" key="1">
    <source>
        <dbReference type="SAM" id="Phobius"/>
    </source>
</evidence>
<name>A0A9W6IYW6_9HYPH</name>
<dbReference type="Proteomes" id="UP001143372">
    <property type="component" value="Unassembled WGS sequence"/>
</dbReference>
<dbReference type="EMBL" id="BSFI01000001">
    <property type="protein sequence ID" value="GLK66618.1"/>
    <property type="molecule type" value="Genomic_DNA"/>
</dbReference>
<feature type="transmembrane region" description="Helical" evidence="1">
    <location>
        <begin position="16"/>
        <end position="34"/>
    </location>
</feature>
<dbReference type="RefSeq" id="WP_271166880.1">
    <property type="nucleotide sequence ID" value="NZ_BSFI01000001.1"/>
</dbReference>
<keyword evidence="3" id="KW-1185">Reference proteome</keyword>
<reference evidence="2" key="1">
    <citation type="journal article" date="2014" name="Int. J. Syst. Evol. Microbiol.">
        <title>Complete genome sequence of Corynebacterium casei LMG S-19264T (=DSM 44701T), isolated from a smear-ripened cheese.</title>
        <authorList>
            <consortium name="US DOE Joint Genome Institute (JGI-PGF)"/>
            <person name="Walter F."/>
            <person name="Albersmeier A."/>
            <person name="Kalinowski J."/>
            <person name="Ruckert C."/>
        </authorList>
    </citation>
    <scope>NUCLEOTIDE SEQUENCE</scope>
    <source>
        <strain evidence="2">VKM B-2347</strain>
    </source>
</reference>
<keyword evidence="1" id="KW-0472">Membrane</keyword>
<protein>
    <submittedName>
        <fullName evidence="2">Uncharacterized protein</fullName>
    </submittedName>
</protein>
<evidence type="ECO:0000313" key="3">
    <source>
        <dbReference type="Proteomes" id="UP001143372"/>
    </source>
</evidence>
<keyword evidence="1" id="KW-1133">Transmembrane helix</keyword>